<sequence>MTDYRSLSDAELVALFKDDDRPAFSELYKRHWQVLYLYARKLIHDNTEAEDITQEVLTYLWTKRATLQINGTVISYLYGSVRNAVMNMVQRRKVYDKYLVSLGDFTDRGEYITEEYVREKELLLRIENAIATLPPKMKQIFELSRKEHLSQKAIAEKLNISDKTVKKQVSNAIKILKLKIHILTTIFPF</sequence>
<feature type="domain" description="RNA polymerase sigma factor 70 region 4 type 2" evidence="6">
    <location>
        <begin position="124"/>
        <end position="174"/>
    </location>
</feature>
<gene>
    <name evidence="7" type="ORF">B0O44_10110</name>
</gene>
<dbReference type="NCBIfam" id="TIGR02985">
    <property type="entry name" value="Sig70_bacteroi1"/>
    <property type="match status" value="1"/>
</dbReference>
<keyword evidence="4" id="KW-0804">Transcription</keyword>
<dbReference type="GO" id="GO:0003677">
    <property type="term" value="F:DNA binding"/>
    <property type="evidence" value="ECO:0007669"/>
    <property type="project" value="InterPro"/>
</dbReference>
<evidence type="ECO:0000256" key="2">
    <source>
        <dbReference type="ARBA" id="ARBA00023015"/>
    </source>
</evidence>
<organism evidence="7 8">
    <name type="scientific">Pedobacter nutrimenti</name>
    <dbReference type="NCBI Taxonomy" id="1241337"/>
    <lineage>
        <taxon>Bacteria</taxon>
        <taxon>Pseudomonadati</taxon>
        <taxon>Bacteroidota</taxon>
        <taxon>Sphingobacteriia</taxon>
        <taxon>Sphingobacteriales</taxon>
        <taxon>Sphingobacteriaceae</taxon>
        <taxon>Pedobacter</taxon>
    </lineage>
</organism>
<dbReference type="Proteomes" id="UP000248198">
    <property type="component" value="Unassembled WGS sequence"/>
</dbReference>
<dbReference type="GO" id="GO:0006352">
    <property type="term" value="P:DNA-templated transcription initiation"/>
    <property type="evidence" value="ECO:0007669"/>
    <property type="project" value="InterPro"/>
</dbReference>
<dbReference type="PANTHER" id="PTHR43133:SF46">
    <property type="entry name" value="RNA POLYMERASE SIGMA-70 FACTOR ECF SUBFAMILY"/>
    <property type="match status" value="1"/>
</dbReference>
<dbReference type="Pfam" id="PF04542">
    <property type="entry name" value="Sigma70_r2"/>
    <property type="match status" value="1"/>
</dbReference>
<dbReference type="InterPro" id="IPR014284">
    <property type="entry name" value="RNA_pol_sigma-70_dom"/>
</dbReference>
<comment type="similarity">
    <text evidence="1">Belongs to the sigma-70 factor family. ECF subfamily.</text>
</comment>
<dbReference type="Gene3D" id="1.10.10.10">
    <property type="entry name" value="Winged helix-like DNA-binding domain superfamily/Winged helix DNA-binding domain"/>
    <property type="match status" value="1"/>
</dbReference>
<dbReference type="InterPro" id="IPR014327">
    <property type="entry name" value="RNA_pol_sigma70_bacteroid"/>
</dbReference>
<evidence type="ECO:0000259" key="6">
    <source>
        <dbReference type="Pfam" id="PF08281"/>
    </source>
</evidence>
<dbReference type="InterPro" id="IPR013249">
    <property type="entry name" value="RNA_pol_sigma70_r4_t2"/>
</dbReference>
<dbReference type="InterPro" id="IPR013325">
    <property type="entry name" value="RNA_pol_sigma_r2"/>
</dbReference>
<reference evidence="7 8" key="1">
    <citation type="submission" date="2018-06" db="EMBL/GenBank/DDBJ databases">
        <title>Genomic Encyclopedia of Archaeal and Bacterial Type Strains, Phase II (KMG-II): from individual species to whole genera.</title>
        <authorList>
            <person name="Goeker M."/>
        </authorList>
    </citation>
    <scope>NUCLEOTIDE SEQUENCE [LARGE SCALE GENOMIC DNA]</scope>
    <source>
        <strain evidence="7 8">DSM 27372</strain>
    </source>
</reference>
<dbReference type="NCBIfam" id="TIGR02937">
    <property type="entry name" value="sigma70-ECF"/>
    <property type="match status" value="1"/>
</dbReference>
<keyword evidence="2" id="KW-0805">Transcription regulation</keyword>
<dbReference type="InterPro" id="IPR007627">
    <property type="entry name" value="RNA_pol_sigma70_r2"/>
</dbReference>
<name>A0A318UY89_9SPHI</name>
<protein>
    <submittedName>
        <fullName evidence="7">RNA polymerase sigma-70 factor (ECF subfamily)</fullName>
    </submittedName>
</protein>
<comment type="caution">
    <text evidence="7">The sequence shown here is derived from an EMBL/GenBank/DDBJ whole genome shotgun (WGS) entry which is preliminary data.</text>
</comment>
<dbReference type="EMBL" id="QKLU01000001">
    <property type="protein sequence ID" value="PYF76539.1"/>
    <property type="molecule type" value="Genomic_DNA"/>
</dbReference>
<dbReference type="InterPro" id="IPR039425">
    <property type="entry name" value="RNA_pol_sigma-70-like"/>
</dbReference>
<evidence type="ECO:0000259" key="5">
    <source>
        <dbReference type="Pfam" id="PF04542"/>
    </source>
</evidence>
<dbReference type="PANTHER" id="PTHR43133">
    <property type="entry name" value="RNA POLYMERASE ECF-TYPE SIGMA FACTO"/>
    <property type="match status" value="1"/>
</dbReference>
<evidence type="ECO:0000256" key="3">
    <source>
        <dbReference type="ARBA" id="ARBA00023082"/>
    </source>
</evidence>
<dbReference type="RefSeq" id="WP_110826662.1">
    <property type="nucleotide sequence ID" value="NZ_QKLU01000001.1"/>
</dbReference>
<proteinExistence type="inferred from homology"/>
<dbReference type="CDD" id="cd06171">
    <property type="entry name" value="Sigma70_r4"/>
    <property type="match status" value="1"/>
</dbReference>
<feature type="domain" description="RNA polymerase sigma-70 region 2" evidence="5">
    <location>
        <begin position="27"/>
        <end position="93"/>
    </location>
</feature>
<dbReference type="SUPFAM" id="SSF88659">
    <property type="entry name" value="Sigma3 and sigma4 domains of RNA polymerase sigma factors"/>
    <property type="match status" value="1"/>
</dbReference>
<dbReference type="InterPro" id="IPR013324">
    <property type="entry name" value="RNA_pol_sigma_r3/r4-like"/>
</dbReference>
<dbReference type="Gene3D" id="1.10.1740.10">
    <property type="match status" value="1"/>
</dbReference>
<dbReference type="AlphaFoldDB" id="A0A318UY89"/>
<evidence type="ECO:0000256" key="4">
    <source>
        <dbReference type="ARBA" id="ARBA00023163"/>
    </source>
</evidence>
<keyword evidence="3" id="KW-0731">Sigma factor</keyword>
<dbReference type="GO" id="GO:0016987">
    <property type="term" value="F:sigma factor activity"/>
    <property type="evidence" value="ECO:0007669"/>
    <property type="project" value="UniProtKB-KW"/>
</dbReference>
<evidence type="ECO:0000313" key="7">
    <source>
        <dbReference type="EMBL" id="PYF76539.1"/>
    </source>
</evidence>
<dbReference type="InterPro" id="IPR036388">
    <property type="entry name" value="WH-like_DNA-bd_sf"/>
</dbReference>
<evidence type="ECO:0000256" key="1">
    <source>
        <dbReference type="ARBA" id="ARBA00010641"/>
    </source>
</evidence>
<accession>A0A318UY89</accession>
<evidence type="ECO:0000313" key="8">
    <source>
        <dbReference type="Proteomes" id="UP000248198"/>
    </source>
</evidence>
<dbReference type="OrthoDB" id="659569at2"/>
<dbReference type="Pfam" id="PF08281">
    <property type="entry name" value="Sigma70_r4_2"/>
    <property type="match status" value="1"/>
</dbReference>
<dbReference type="SUPFAM" id="SSF88946">
    <property type="entry name" value="Sigma2 domain of RNA polymerase sigma factors"/>
    <property type="match status" value="1"/>
</dbReference>
<keyword evidence="8" id="KW-1185">Reference proteome</keyword>